<keyword evidence="3 14" id="KW-0812">Transmembrane</keyword>
<dbReference type="InterPro" id="IPR007110">
    <property type="entry name" value="Ig-like_dom"/>
</dbReference>
<evidence type="ECO:0000313" key="18">
    <source>
        <dbReference type="Ensembl" id="ENSEBUP00000016982.1"/>
    </source>
</evidence>
<dbReference type="PROSITE" id="PS50835">
    <property type="entry name" value="IG_LIKE"/>
    <property type="match status" value="1"/>
</dbReference>
<keyword evidence="6 14" id="KW-1133">Transmembrane helix</keyword>
<dbReference type="SMART" id="SM00409">
    <property type="entry name" value="IG"/>
    <property type="match status" value="1"/>
</dbReference>
<comment type="subcellular location">
    <subcellularLocation>
        <location evidence="1">Membrane</location>
        <topology evidence="1">Single-pass type I membrane protein</topology>
    </subcellularLocation>
</comment>
<dbReference type="GO" id="GO:0004714">
    <property type="term" value="F:transmembrane receptor protein tyrosine kinase activity"/>
    <property type="evidence" value="ECO:0007669"/>
    <property type="project" value="UniProtKB-EC"/>
</dbReference>
<comment type="catalytic activity">
    <reaction evidence="12">
        <text>L-tyrosyl-[protein] + ATP = O-phospho-L-tyrosyl-[protein] + ADP + H(+)</text>
        <dbReference type="Rhea" id="RHEA:10596"/>
        <dbReference type="Rhea" id="RHEA-COMP:10136"/>
        <dbReference type="Rhea" id="RHEA-COMP:20101"/>
        <dbReference type="ChEBI" id="CHEBI:15378"/>
        <dbReference type="ChEBI" id="CHEBI:30616"/>
        <dbReference type="ChEBI" id="CHEBI:46858"/>
        <dbReference type="ChEBI" id="CHEBI:61978"/>
        <dbReference type="ChEBI" id="CHEBI:456216"/>
        <dbReference type="EC" id="2.7.10.1"/>
    </reaction>
</comment>
<evidence type="ECO:0000256" key="11">
    <source>
        <dbReference type="ARBA" id="ARBA00023319"/>
    </source>
</evidence>
<evidence type="ECO:0000256" key="7">
    <source>
        <dbReference type="ARBA" id="ARBA00023136"/>
    </source>
</evidence>
<dbReference type="Gene3D" id="2.60.40.10">
    <property type="entry name" value="Immunoglobulins"/>
    <property type="match status" value="1"/>
</dbReference>
<evidence type="ECO:0000256" key="2">
    <source>
        <dbReference type="ARBA" id="ARBA00022553"/>
    </source>
</evidence>
<evidence type="ECO:0000256" key="10">
    <source>
        <dbReference type="ARBA" id="ARBA00023180"/>
    </source>
</evidence>
<dbReference type="GO" id="GO:0007169">
    <property type="term" value="P:cell surface receptor protein tyrosine kinase signaling pathway"/>
    <property type="evidence" value="ECO:0007669"/>
    <property type="project" value="TreeGrafter"/>
</dbReference>
<feature type="transmembrane region" description="Helical" evidence="14">
    <location>
        <begin position="160"/>
        <end position="183"/>
    </location>
</feature>
<feature type="chain" id="PRO_5034444984" evidence="15">
    <location>
        <begin position="25"/>
        <end position="601"/>
    </location>
</feature>
<dbReference type="InterPro" id="IPR001245">
    <property type="entry name" value="Ser-Thr/Tyr_kinase_cat_dom"/>
</dbReference>
<dbReference type="SUPFAM" id="SSF56112">
    <property type="entry name" value="Protein kinase-like (PK-like)"/>
    <property type="match status" value="1"/>
</dbReference>
<protein>
    <submittedName>
        <fullName evidence="18">Uncharacterized protein</fullName>
    </submittedName>
</protein>
<evidence type="ECO:0000256" key="1">
    <source>
        <dbReference type="ARBA" id="ARBA00004479"/>
    </source>
</evidence>
<evidence type="ECO:0000313" key="19">
    <source>
        <dbReference type="Proteomes" id="UP000694388"/>
    </source>
</evidence>
<dbReference type="InterPro" id="IPR050122">
    <property type="entry name" value="RTK"/>
</dbReference>
<dbReference type="InterPro" id="IPR011009">
    <property type="entry name" value="Kinase-like_dom_sf"/>
</dbReference>
<keyword evidence="2" id="KW-0597">Phosphoprotein</keyword>
<dbReference type="InterPro" id="IPR017441">
    <property type="entry name" value="Protein_kinase_ATP_BS"/>
</dbReference>
<evidence type="ECO:0000256" key="13">
    <source>
        <dbReference type="PROSITE-ProRule" id="PRU10141"/>
    </source>
</evidence>
<feature type="signal peptide" evidence="15">
    <location>
        <begin position="1"/>
        <end position="24"/>
    </location>
</feature>
<feature type="domain" description="Ig-like" evidence="17">
    <location>
        <begin position="33"/>
        <end position="136"/>
    </location>
</feature>
<evidence type="ECO:0000259" key="17">
    <source>
        <dbReference type="PROSITE" id="PS50835"/>
    </source>
</evidence>
<dbReference type="InterPro" id="IPR036179">
    <property type="entry name" value="Ig-like_dom_sf"/>
</dbReference>
<reference evidence="18" key="2">
    <citation type="submission" date="2025-09" db="UniProtKB">
        <authorList>
            <consortium name="Ensembl"/>
        </authorList>
    </citation>
    <scope>IDENTIFICATION</scope>
</reference>
<keyword evidence="10" id="KW-0325">Glycoprotein</keyword>
<dbReference type="PROSITE" id="PS50011">
    <property type="entry name" value="PROTEIN_KINASE_DOM"/>
    <property type="match status" value="1"/>
</dbReference>
<keyword evidence="5 13" id="KW-0067">ATP-binding</keyword>
<evidence type="ECO:0000256" key="5">
    <source>
        <dbReference type="ARBA" id="ARBA00022840"/>
    </source>
</evidence>
<dbReference type="PROSITE" id="PS00109">
    <property type="entry name" value="PROTEIN_KINASE_TYR"/>
    <property type="match status" value="1"/>
</dbReference>
<dbReference type="AlphaFoldDB" id="A0A8C4QKS1"/>
<keyword evidence="19" id="KW-1185">Reference proteome</keyword>
<sequence>MDKKYGSLLLFVAMVFFFDDSTASRNVVVAFIGGNTTLPCNLTKNGLEFVEWLRKWNESQKNLENKCYNDKTFIQQLFRHYISAGGSAISCSQDQRQFMDEKNSLVIKGVTYGDAGEYLCQWRENDDIKRSYTALEVRKMATTEKPEQPVMGNHSKETRIAAISAVVVAAWFTMICGLCILIYKRKKTEKTKTSSLLPAPDLFREILVPNVQVIPVETEAAYLGQVNHLLSQRQLMNSQEADAMEMAIDLFPGQERLHQSNMTDDKSVMIARYLRGALGPLWAIPQEQLSLRMLLGQGEFGKVWAANVLGAPLRGHSLVAVKVLKVEQSVLPMEVNFWHEVRLMTMLGRNVNVIGFLGYSKSSDGTLMAIMEYAPGGSLANYLRAHRPLYGNVENPIGSHKVPGSLRLVEIALGVARGLTHIANHGVIHHDVAARNVLIGAHDTFKVCDFGLARHQCESDKLSTQASIPFRWYPPEYFSRQQYTHAGDVWAFGVFLWELVTFAYTPYQEIASHQVLASRLLCGYRMPCPSHCSKAMYDLMLACWEPEPEHRPTFAQLWQRLSYLHQANKVGRSHNLCCLASWCTGFEFSKRAKKISAFQLL</sequence>
<dbReference type="GO" id="GO:0043235">
    <property type="term" value="C:receptor complex"/>
    <property type="evidence" value="ECO:0007669"/>
    <property type="project" value="TreeGrafter"/>
</dbReference>
<dbReference type="Ensembl" id="ENSEBUT00000017559.1">
    <property type="protein sequence ID" value="ENSEBUP00000016982.1"/>
    <property type="gene ID" value="ENSEBUG00000010612.1"/>
</dbReference>
<dbReference type="PANTHER" id="PTHR24416">
    <property type="entry name" value="TYROSINE-PROTEIN KINASE RECEPTOR"/>
    <property type="match status" value="1"/>
</dbReference>
<accession>A0A8C4QKS1</accession>
<proteinExistence type="predicted"/>
<evidence type="ECO:0000256" key="14">
    <source>
        <dbReference type="SAM" id="Phobius"/>
    </source>
</evidence>
<evidence type="ECO:0000256" key="4">
    <source>
        <dbReference type="ARBA" id="ARBA00022741"/>
    </source>
</evidence>
<dbReference type="InterPro" id="IPR000719">
    <property type="entry name" value="Prot_kinase_dom"/>
</dbReference>
<evidence type="ECO:0000256" key="12">
    <source>
        <dbReference type="ARBA" id="ARBA00051243"/>
    </source>
</evidence>
<keyword evidence="4 13" id="KW-0547">Nucleotide-binding</keyword>
<dbReference type="Proteomes" id="UP000694388">
    <property type="component" value="Unplaced"/>
</dbReference>
<evidence type="ECO:0000256" key="8">
    <source>
        <dbReference type="ARBA" id="ARBA00023157"/>
    </source>
</evidence>
<dbReference type="InterPro" id="IPR008266">
    <property type="entry name" value="Tyr_kinase_AS"/>
</dbReference>
<name>A0A8C4QKS1_EPTBU</name>
<keyword evidence="9" id="KW-0675">Receptor</keyword>
<evidence type="ECO:0000256" key="6">
    <source>
        <dbReference type="ARBA" id="ARBA00022989"/>
    </source>
</evidence>
<dbReference type="PANTHER" id="PTHR24416:SF611">
    <property type="entry name" value="TYROSINE-PROTEIN KINASE TRANSMEMBRANE RECEPTOR ROR"/>
    <property type="match status" value="1"/>
</dbReference>
<reference evidence="18" key="1">
    <citation type="submission" date="2025-08" db="UniProtKB">
        <authorList>
            <consortium name="Ensembl"/>
        </authorList>
    </citation>
    <scope>IDENTIFICATION</scope>
</reference>
<keyword evidence="11" id="KW-0393">Immunoglobulin domain</keyword>
<dbReference type="GO" id="GO:0005524">
    <property type="term" value="F:ATP binding"/>
    <property type="evidence" value="ECO:0007669"/>
    <property type="project" value="UniProtKB-UniRule"/>
</dbReference>
<evidence type="ECO:0000259" key="16">
    <source>
        <dbReference type="PROSITE" id="PS50011"/>
    </source>
</evidence>
<dbReference type="PRINTS" id="PR00109">
    <property type="entry name" value="TYRKINASE"/>
</dbReference>
<dbReference type="Gene3D" id="3.30.200.20">
    <property type="entry name" value="Phosphorylase Kinase, domain 1"/>
    <property type="match status" value="1"/>
</dbReference>
<keyword evidence="15" id="KW-0732">Signal</keyword>
<evidence type="ECO:0000256" key="15">
    <source>
        <dbReference type="SAM" id="SignalP"/>
    </source>
</evidence>
<dbReference type="SUPFAM" id="SSF48726">
    <property type="entry name" value="Immunoglobulin"/>
    <property type="match status" value="1"/>
</dbReference>
<dbReference type="GO" id="GO:0005886">
    <property type="term" value="C:plasma membrane"/>
    <property type="evidence" value="ECO:0007669"/>
    <property type="project" value="TreeGrafter"/>
</dbReference>
<dbReference type="GeneTree" id="ENSGT00940000167157"/>
<keyword evidence="7 14" id="KW-0472">Membrane</keyword>
<dbReference type="Pfam" id="PF07714">
    <property type="entry name" value="PK_Tyr_Ser-Thr"/>
    <property type="match status" value="1"/>
</dbReference>
<feature type="domain" description="Protein kinase" evidence="16">
    <location>
        <begin position="289"/>
        <end position="564"/>
    </location>
</feature>
<evidence type="ECO:0000256" key="3">
    <source>
        <dbReference type="ARBA" id="ARBA00022692"/>
    </source>
</evidence>
<organism evidence="18 19">
    <name type="scientific">Eptatretus burgeri</name>
    <name type="common">Inshore hagfish</name>
    <dbReference type="NCBI Taxonomy" id="7764"/>
    <lineage>
        <taxon>Eukaryota</taxon>
        <taxon>Metazoa</taxon>
        <taxon>Chordata</taxon>
        <taxon>Craniata</taxon>
        <taxon>Vertebrata</taxon>
        <taxon>Cyclostomata</taxon>
        <taxon>Myxini</taxon>
        <taxon>Myxiniformes</taxon>
        <taxon>Myxinidae</taxon>
        <taxon>Eptatretinae</taxon>
        <taxon>Eptatretus</taxon>
    </lineage>
</organism>
<dbReference type="CDD" id="cd00192">
    <property type="entry name" value="PTKc"/>
    <property type="match status" value="1"/>
</dbReference>
<dbReference type="InterPro" id="IPR013783">
    <property type="entry name" value="Ig-like_fold"/>
</dbReference>
<feature type="binding site" evidence="13">
    <location>
        <position position="322"/>
    </location>
    <ligand>
        <name>ATP</name>
        <dbReference type="ChEBI" id="CHEBI:30616"/>
    </ligand>
</feature>
<keyword evidence="8" id="KW-1015">Disulfide bond</keyword>
<dbReference type="PROSITE" id="PS00107">
    <property type="entry name" value="PROTEIN_KINASE_ATP"/>
    <property type="match status" value="1"/>
</dbReference>
<dbReference type="Gene3D" id="1.10.510.10">
    <property type="entry name" value="Transferase(Phosphotransferase) domain 1"/>
    <property type="match status" value="1"/>
</dbReference>
<evidence type="ECO:0000256" key="9">
    <source>
        <dbReference type="ARBA" id="ARBA00023170"/>
    </source>
</evidence>
<dbReference type="InterPro" id="IPR003599">
    <property type="entry name" value="Ig_sub"/>
</dbReference>